<evidence type="ECO:0000313" key="1">
    <source>
        <dbReference type="EMBL" id="GEU14140.1"/>
    </source>
</evidence>
<protein>
    <submittedName>
        <fullName evidence="1">Uncharacterized protein</fullName>
    </submittedName>
</protein>
<gene>
    <name evidence="1" type="ORF">QuyetLC_26600</name>
</gene>
<proteinExistence type="predicted"/>
<dbReference type="AlphaFoldDB" id="A0A640MPR5"/>
<organism evidence="1">
    <name type="scientific">Bacillus anthracis</name>
    <name type="common">anthrax bacterium</name>
    <dbReference type="NCBI Taxonomy" id="1392"/>
    <lineage>
        <taxon>Bacteria</taxon>
        <taxon>Bacillati</taxon>
        <taxon>Bacillota</taxon>
        <taxon>Bacilli</taxon>
        <taxon>Bacillales</taxon>
        <taxon>Bacillaceae</taxon>
        <taxon>Bacillus</taxon>
        <taxon>Bacillus cereus group</taxon>
    </lineage>
</organism>
<comment type="caution">
    <text evidence="1">The sequence shown here is derived from an EMBL/GenBank/DDBJ whole genome shotgun (WGS) entry which is preliminary data.</text>
</comment>
<dbReference type="EMBL" id="BLEY01000027">
    <property type="protein sequence ID" value="GEU14140.1"/>
    <property type="molecule type" value="Genomic_DNA"/>
</dbReference>
<name>A0A640MPR5_BACAN</name>
<accession>A0A640MPR5</accession>
<reference evidence="1" key="1">
    <citation type="submission" date="2019-12" db="EMBL/GenBank/DDBJ databases">
        <title>Epidemiological and comparative genomic analysis of Bacillus anthracis isolated from northern Vietnam.</title>
        <authorList>
            <person name="Hoang T.T.H."/>
            <person name="Dang D.A."/>
            <person name="Pham M.H."/>
            <person name="Luong M.H."/>
            <person name="Tran N.D."/>
            <person name="Nguyen T.H."/>
            <person name="Nguyen T.T."/>
            <person name="Inoue S."/>
            <person name="Morikawa S."/>
            <person name="Okutani A."/>
        </authorList>
    </citation>
    <scope>NUCLEOTIDE SEQUENCE</scope>
    <source>
        <strain evidence="1">QuyetLC</strain>
    </source>
</reference>
<reference evidence="1" key="2">
    <citation type="submission" date="2019-12" db="EMBL/GenBank/DDBJ databases">
        <authorList>
            <person name="Hoang T.H.H."/>
            <person name="Okutani A."/>
        </authorList>
    </citation>
    <scope>NUCLEOTIDE SEQUENCE</scope>
    <source>
        <strain evidence="1">QuyetLC</strain>
    </source>
</reference>
<sequence length="158" mass="18781">MEVISDDQLLSNIVSLPILAKQLLPSYPEEVIQAEIEGTLRDYEFVSFENLEIFDKMMRVLIRCFGIDNSDIEENLEITIHRIARLFNKSEEEVRKDILSKEPPKEINDYNYIIENMRLRIHSKGVLVSKDKLLDYSQKDLYMRKNINKNKKWLELEM</sequence>